<dbReference type="SUPFAM" id="SSF161098">
    <property type="entry name" value="MetI-like"/>
    <property type="match status" value="1"/>
</dbReference>
<dbReference type="InterPro" id="IPR000515">
    <property type="entry name" value="MetI-like"/>
</dbReference>
<dbReference type="EMBL" id="CP016809">
    <property type="protein sequence ID" value="ANY72529.1"/>
    <property type="molecule type" value="Genomic_DNA"/>
</dbReference>
<evidence type="ECO:0000256" key="2">
    <source>
        <dbReference type="ARBA" id="ARBA00022448"/>
    </source>
</evidence>
<evidence type="ECO:0000259" key="7">
    <source>
        <dbReference type="PROSITE" id="PS50928"/>
    </source>
</evidence>
<evidence type="ECO:0000256" key="1">
    <source>
        <dbReference type="ARBA" id="ARBA00004141"/>
    </source>
</evidence>
<comment type="similarity">
    <text evidence="6">Belongs to the binding-protein-dependent transport system permease family.</text>
</comment>
<accession>A0A1B2DXV4</accession>
<name>A0A1B2DXV4_9BACL</name>
<dbReference type="EMBL" id="MRVI01000002">
    <property type="protein sequence ID" value="OOC58435.1"/>
    <property type="molecule type" value="Genomic_DNA"/>
</dbReference>
<dbReference type="AlphaFoldDB" id="A0A1B2DXV4"/>
<evidence type="ECO:0000256" key="6">
    <source>
        <dbReference type="RuleBase" id="RU363032"/>
    </source>
</evidence>
<dbReference type="InterPro" id="IPR035906">
    <property type="entry name" value="MetI-like_sf"/>
</dbReference>
<dbReference type="Pfam" id="PF00528">
    <property type="entry name" value="BPD_transp_1"/>
    <property type="match status" value="1"/>
</dbReference>
<dbReference type="GO" id="GO:0055085">
    <property type="term" value="P:transmembrane transport"/>
    <property type="evidence" value="ECO:0007669"/>
    <property type="project" value="InterPro"/>
</dbReference>
<dbReference type="PANTHER" id="PTHR43376:SF1">
    <property type="entry name" value="OLIGOPEPTIDE TRANSPORT SYSTEM PERMEASE PROTEIN"/>
    <property type="match status" value="1"/>
</dbReference>
<feature type="transmembrane region" description="Helical" evidence="6">
    <location>
        <begin position="120"/>
        <end position="139"/>
    </location>
</feature>
<keyword evidence="2 6" id="KW-0813">Transport</keyword>
<evidence type="ECO:0000256" key="4">
    <source>
        <dbReference type="ARBA" id="ARBA00022989"/>
    </source>
</evidence>
<feature type="transmembrane region" description="Helical" evidence="6">
    <location>
        <begin position="151"/>
        <end position="172"/>
    </location>
</feature>
<keyword evidence="4 6" id="KW-1133">Transmembrane helix</keyword>
<reference evidence="8" key="1">
    <citation type="submission" date="2016-08" db="EMBL/GenBank/DDBJ databases">
        <title>Complete Genome Seqeunce of Paenibacillus sp. nov. IHBB 9852 from high altitute lake of Indian trans-Himalayas.</title>
        <authorList>
            <person name="Kiran S."/>
            <person name="Swarnkar M.K."/>
            <person name="Rana A."/>
            <person name="Tewari R."/>
            <person name="Gulati A."/>
        </authorList>
    </citation>
    <scope>NUCLEOTIDE SEQUENCE [LARGE SCALE GENOMIC DNA]</scope>
    <source>
        <strain evidence="8">IHBB 9852</strain>
    </source>
</reference>
<organism evidence="8">
    <name type="scientific">Paenibacillus ihbetae</name>
    <dbReference type="NCBI Taxonomy" id="1870820"/>
    <lineage>
        <taxon>Bacteria</taxon>
        <taxon>Bacillati</taxon>
        <taxon>Bacillota</taxon>
        <taxon>Bacilli</taxon>
        <taxon>Bacillales</taxon>
        <taxon>Paenibacillaceae</taxon>
        <taxon>Paenibacillus</taxon>
    </lineage>
</organism>
<evidence type="ECO:0000313" key="10">
    <source>
        <dbReference type="Proteomes" id="UP000189059"/>
    </source>
</evidence>
<gene>
    <name evidence="9" type="ORF">BBD40_22215</name>
    <name evidence="8" type="ORF">BBD41_07980</name>
</gene>
<dbReference type="CDD" id="cd06261">
    <property type="entry name" value="TM_PBP2"/>
    <property type="match status" value="1"/>
</dbReference>
<evidence type="ECO:0000313" key="9">
    <source>
        <dbReference type="EMBL" id="OOC58435.1"/>
    </source>
</evidence>
<evidence type="ECO:0000256" key="5">
    <source>
        <dbReference type="ARBA" id="ARBA00023136"/>
    </source>
</evidence>
<keyword evidence="3 6" id="KW-0812">Transmembrane</keyword>
<dbReference type="Gene3D" id="1.10.3720.10">
    <property type="entry name" value="MetI-like"/>
    <property type="match status" value="1"/>
</dbReference>
<reference evidence="9 10" key="2">
    <citation type="submission" date="2016-12" db="EMBL/GenBank/DDBJ databases">
        <title>Genome sequencing and description of Paenibacillus sp. nov. from high altitude lake in the Indian Trans- Himalayas.</title>
        <authorList>
            <person name="Kiran S."/>
            <person name="Swarnkar M.K."/>
            <person name="Rana A."/>
            <person name="Tewari R."/>
            <person name="Gulati A."/>
        </authorList>
    </citation>
    <scope>NUCLEOTIDE SEQUENCE [LARGE SCALE GENOMIC DNA]</scope>
    <source>
        <strain evidence="9 10">IHBB 9951</strain>
    </source>
</reference>
<dbReference type="PANTHER" id="PTHR43376">
    <property type="entry name" value="OLIGOPEPTIDE TRANSPORT SYSTEM PERMEASE PROTEIN"/>
    <property type="match status" value="1"/>
</dbReference>
<dbReference type="GO" id="GO:0005886">
    <property type="term" value="C:plasma membrane"/>
    <property type="evidence" value="ECO:0007669"/>
    <property type="project" value="UniProtKB-SubCell"/>
</dbReference>
<sequence length="341" mass="38028">MGVSCLSVYGKYIVKKFFWYFLTLVIAVGLNFLLPRMIEGNPVSMIVSEMTQGMTDSDTIKRVYETFLIEFGIDKPLGEQFLIYVKNLLSGNLGTSFGLYPKPVTEILASAVPWTIGLQLPAILVGWLLGNILGAVAAYRKGVFDKVIFPVALFVNSIPFFTLAIIMLYVFALSLNWFPLHGGYDYQLVPSLSWEFFASVIRHHTLPFLSIVLVTIGGQAIGMREMSIYELNSDYVLYSKLLGIRDSRIARYVFRNAMLPQITGLALSIGTMVGGSLICEIVFSYPGIGTWMFTAIRQLDYPLISGCTLLIAIAVLLANFTIDIIYGWIDPRIKAAQMEDQ</sequence>
<keyword evidence="5 6" id="KW-0472">Membrane</keyword>
<dbReference type="KEGG" id="pib:BBD41_07980"/>
<dbReference type="Proteomes" id="UP000189059">
    <property type="component" value="Unassembled WGS sequence"/>
</dbReference>
<feature type="transmembrane region" description="Helical" evidence="6">
    <location>
        <begin position="192"/>
        <end position="216"/>
    </location>
</feature>
<comment type="subcellular location">
    <subcellularLocation>
        <location evidence="6">Cell membrane</location>
        <topology evidence="6">Multi-pass membrane protein</topology>
    </subcellularLocation>
    <subcellularLocation>
        <location evidence="1">Membrane</location>
        <topology evidence="1">Multi-pass membrane protein</topology>
    </subcellularLocation>
</comment>
<feature type="transmembrane region" description="Helical" evidence="6">
    <location>
        <begin position="303"/>
        <end position="329"/>
    </location>
</feature>
<protein>
    <submittedName>
        <fullName evidence="8">Peptide ABC transporter permease</fullName>
    </submittedName>
</protein>
<dbReference type="PROSITE" id="PS50928">
    <property type="entry name" value="ABC_TM1"/>
    <property type="match status" value="1"/>
</dbReference>
<feature type="domain" description="ABC transmembrane type-1" evidence="7">
    <location>
        <begin position="112"/>
        <end position="322"/>
    </location>
</feature>
<keyword evidence="10" id="KW-1185">Reference proteome</keyword>
<evidence type="ECO:0000313" key="8">
    <source>
        <dbReference type="EMBL" id="ANY72529.1"/>
    </source>
</evidence>
<proteinExistence type="inferred from homology"/>
<feature type="transmembrane region" description="Helical" evidence="6">
    <location>
        <begin position="262"/>
        <end position="283"/>
    </location>
</feature>
<evidence type="ECO:0000256" key="3">
    <source>
        <dbReference type="ARBA" id="ARBA00022692"/>
    </source>
</evidence>
<feature type="transmembrane region" description="Helical" evidence="6">
    <location>
        <begin position="17"/>
        <end position="34"/>
    </location>
</feature>